<dbReference type="AlphaFoldDB" id="A0A1I6AP53"/>
<dbReference type="Proteomes" id="UP000198734">
    <property type="component" value="Unassembled WGS sequence"/>
</dbReference>
<protein>
    <recommendedName>
        <fullName evidence="3">DUF2785 domain-containing protein</fullName>
    </recommendedName>
</protein>
<keyword evidence="2" id="KW-1185">Reference proteome</keyword>
<gene>
    <name evidence="1" type="ORF">SAMN05421670_3533</name>
</gene>
<proteinExistence type="predicted"/>
<reference evidence="2" key="1">
    <citation type="submission" date="2016-10" db="EMBL/GenBank/DDBJ databases">
        <authorList>
            <person name="Varghese N."/>
            <person name="Submissions S."/>
        </authorList>
    </citation>
    <scope>NUCLEOTIDE SEQUENCE [LARGE SCALE GENOMIC DNA]</scope>
    <source>
        <strain evidence="2">DSM 11706</strain>
    </source>
</reference>
<accession>A0A1I6AP53</accession>
<organism evidence="1 2">
    <name type="scientific">Psychrobacillus psychrotolerans</name>
    <dbReference type="NCBI Taxonomy" id="126156"/>
    <lineage>
        <taxon>Bacteria</taxon>
        <taxon>Bacillati</taxon>
        <taxon>Bacillota</taxon>
        <taxon>Bacilli</taxon>
        <taxon>Bacillales</taxon>
        <taxon>Bacillaceae</taxon>
        <taxon>Psychrobacillus</taxon>
    </lineage>
</organism>
<dbReference type="OrthoDB" id="7619731at2"/>
<dbReference type="InterPro" id="IPR021247">
    <property type="entry name" value="DUF2785"/>
</dbReference>
<dbReference type="Pfam" id="PF10978">
    <property type="entry name" value="DUF2785"/>
    <property type="match status" value="1"/>
</dbReference>
<evidence type="ECO:0008006" key="3">
    <source>
        <dbReference type="Google" id="ProtNLM"/>
    </source>
</evidence>
<dbReference type="STRING" id="126156.SAMN05421670_3533"/>
<evidence type="ECO:0000313" key="2">
    <source>
        <dbReference type="Proteomes" id="UP000198734"/>
    </source>
</evidence>
<sequence length="279" mass="32712">MEAMELKEILSELKSGERIWEAEETVIIIKSMIEHIGSSDGELRDQLIYSWFYHLIIKKNLLDQDLLKELLEVALKDLLLKGIGDKDTDTVFTRSFTTLLIALILSRDNEDNFLSQDVILQVKNKIVDYINLEKDLRGYIPYKGWAHSVAHVADTLDELIKSKKVGVKYFGEILNALWDKVLVSTTVYIHEEEERILVPILEMLERGLEIKEIQSLLQQIPDELHKQKMLVKEEEYWYLYANCKSFLKSFLIEVQKRPKLYPLQKSIEDCLESEWNFMS</sequence>
<dbReference type="EMBL" id="FOXU01000008">
    <property type="protein sequence ID" value="SFQ70463.1"/>
    <property type="molecule type" value="Genomic_DNA"/>
</dbReference>
<evidence type="ECO:0000313" key="1">
    <source>
        <dbReference type="EMBL" id="SFQ70463.1"/>
    </source>
</evidence>
<dbReference type="RefSeq" id="WP_093538164.1">
    <property type="nucleotide sequence ID" value="NZ_FOXU01000008.1"/>
</dbReference>
<name>A0A1I6AP53_9BACI</name>